<keyword evidence="1" id="KW-0328">Glycosyltransferase</keyword>
<protein>
    <submittedName>
        <fullName evidence="3">Glycosyltransferase family 9 protein</fullName>
    </submittedName>
</protein>
<proteinExistence type="predicted"/>
<dbReference type="InterPro" id="IPR002201">
    <property type="entry name" value="Glyco_trans_9"/>
</dbReference>
<gene>
    <name evidence="3" type="ORF">H8S08_04135</name>
</gene>
<evidence type="ECO:0000256" key="2">
    <source>
        <dbReference type="ARBA" id="ARBA00022679"/>
    </source>
</evidence>
<dbReference type="PANTHER" id="PTHR30160:SF22">
    <property type="entry name" value="LIPOPOLYSACCHARIDE CORE BIOSYNTHESIS PROTEIN"/>
    <property type="match status" value="1"/>
</dbReference>
<dbReference type="CDD" id="cd03789">
    <property type="entry name" value="GT9_LPS_heptosyltransferase"/>
    <property type="match status" value="1"/>
</dbReference>
<evidence type="ECO:0000313" key="3">
    <source>
        <dbReference type="EMBL" id="MBC5616209.1"/>
    </source>
</evidence>
<evidence type="ECO:0000256" key="1">
    <source>
        <dbReference type="ARBA" id="ARBA00022676"/>
    </source>
</evidence>
<dbReference type="EMBL" id="JACOOK010000002">
    <property type="protein sequence ID" value="MBC5616209.1"/>
    <property type="molecule type" value="Genomic_DNA"/>
</dbReference>
<keyword evidence="4" id="KW-1185">Reference proteome</keyword>
<reference evidence="3 4" key="1">
    <citation type="submission" date="2020-08" db="EMBL/GenBank/DDBJ databases">
        <title>Genome public.</title>
        <authorList>
            <person name="Liu C."/>
            <person name="Sun Q."/>
        </authorList>
    </citation>
    <scope>NUCLEOTIDE SEQUENCE [LARGE SCALE GENOMIC DNA]</scope>
    <source>
        <strain evidence="3 4">New-7</strain>
    </source>
</reference>
<sequence length="336" mass="37339">MGDVAMVAPVLVALRRNYPNLRITVLTPKFLQPFFREVGNIEFFAPDLKGRHKGVAGLLRLGRDLGRFDMVADLHDVLRSKGLCRLMKLRGTRIERIDKGRAEKKMLTAPENKQRVQLKTTVERYREVFVRLGFDLPEIPLPSRIRYPMSEAVARLAGAHDGTWIGVSPFAQHEGKIYPLDKMREVMLRLARIPGARIFVFGGGDAEKAYAEEVAALRDNIVSVIGRIRLGQEMELISNLDLMVSMDSSGLHMSSLVGLPVVSVWGATHPFAGFYGFGQDPALAVQVDMPCRPCSVYGNKPCLFGDYRCMRQITPGMIVSRVCGRLGVEIPSGNAD</sequence>
<dbReference type="Gene3D" id="3.40.50.2000">
    <property type="entry name" value="Glycogen Phosphorylase B"/>
    <property type="match status" value="2"/>
</dbReference>
<dbReference type="Pfam" id="PF01075">
    <property type="entry name" value="Glyco_transf_9"/>
    <property type="match status" value="1"/>
</dbReference>
<keyword evidence="2" id="KW-0808">Transferase</keyword>
<dbReference type="SUPFAM" id="SSF53756">
    <property type="entry name" value="UDP-Glycosyltransferase/glycogen phosphorylase"/>
    <property type="match status" value="1"/>
</dbReference>
<dbReference type="PANTHER" id="PTHR30160">
    <property type="entry name" value="TETRAACYLDISACCHARIDE 4'-KINASE-RELATED"/>
    <property type="match status" value="1"/>
</dbReference>
<evidence type="ECO:0000313" key="4">
    <source>
        <dbReference type="Proteomes" id="UP000636891"/>
    </source>
</evidence>
<dbReference type="Proteomes" id="UP000636891">
    <property type="component" value="Unassembled WGS sequence"/>
</dbReference>
<comment type="caution">
    <text evidence="3">The sequence shown here is derived from an EMBL/GenBank/DDBJ whole genome shotgun (WGS) entry which is preliminary data.</text>
</comment>
<accession>A0ABR7CKN3</accession>
<organism evidence="3 4">
    <name type="scientific">Alistipes hominis</name>
    <dbReference type="NCBI Taxonomy" id="2763015"/>
    <lineage>
        <taxon>Bacteria</taxon>
        <taxon>Pseudomonadati</taxon>
        <taxon>Bacteroidota</taxon>
        <taxon>Bacteroidia</taxon>
        <taxon>Bacteroidales</taxon>
        <taxon>Rikenellaceae</taxon>
        <taxon>Alistipes</taxon>
    </lineage>
</organism>
<name>A0ABR7CKN3_9BACT</name>
<dbReference type="InterPro" id="IPR051199">
    <property type="entry name" value="LPS_LOS_Heptosyltrfase"/>
</dbReference>